<proteinExistence type="predicted"/>
<dbReference type="RefSeq" id="WP_149080460.1">
    <property type="nucleotide sequence ID" value="NZ_VTAW01000004.1"/>
</dbReference>
<gene>
    <name evidence="2" type="ORF">FYC77_05280</name>
</gene>
<evidence type="ECO:0000313" key="3">
    <source>
        <dbReference type="Proteomes" id="UP000324104"/>
    </source>
</evidence>
<evidence type="ECO:0000313" key="2">
    <source>
        <dbReference type="EMBL" id="TYT63055.1"/>
    </source>
</evidence>
<name>A0A5D5AQ82_9EURY</name>
<evidence type="ECO:0000256" key="1">
    <source>
        <dbReference type="SAM" id="MobiDB-lite"/>
    </source>
</evidence>
<evidence type="ECO:0008006" key="4">
    <source>
        <dbReference type="Google" id="ProtNLM"/>
    </source>
</evidence>
<dbReference type="Proteomes" id="UP000324104">
    <property type="component" value="Unassembled WGS sequence"/>
</dbReference>
<comment type="caution">
    <text evidence="2">The sequence shown here is derived from an EMBL/GenBank/DDBJ whole genome shotgun (WGS) entry which is preliminary data.</text>
</comment>
<feature type="compositionally biased region" description="Basic and acidic residues" evidence="1">
    <location>
        <begin position="274"/>
        <end position="286"/>
    </location>
</feature>
<reference evidence="2 3" key="1">
    <citation type="submission" date="2019-08" db="EMBL/GenBank/DDBJ databases">
        <title>Archaea genome.</title>
        <authorList>
            <person name="Kajale S."/>
            <person name="Shouche Y."/>
            <person name="Deshpande N."/>
            <person name="Sharma A."/>
        </authorList>
    </citation>
    <scope>NUCLEOTIDE SEQUENCE [LARGE SCALE GENOMIC DNA]</scope>
    <source>
        <strain evidence="2 3">ESP3B_9</strain>
    </source>
</reference>
<dbReference type="AlphaFoldDB" id="A0A5D5AQ82"/>
<protein>
    <recommendedName>
        <fullName evidence="4">Type I restriction enzyme R protein N-terminal domain-containing protein</fullName>
    </recommendedName>
</protein>
<dbReference type="EMBL" id="VTAW01000004">
    <property type="protein sequence ID" value="TYT63055.1"/>
    <property type="molecule type" value="Genomic_DNA"/>
</dbReference>
<accession>A0A5D5AQ82</accession>
<feature type="region of interest" description="Disordered" evidence="1">
    <location>
        <begin position="222"/>
        <end position="303"/>
    </location>
</feature>
<feature type="compositionally biased region" description="Acidic residues" evidence="1">
    <location>
        <begin position="293"/>
        <end position="303"/>
    </location>
</feature>
<sequence length="421" mass="46221">MTGPDLPSFVARSRTVIDSSPPTTERETRTWIVEPLLETLGWDVRADSTTDVSIEDVRIEYVLSADSIPAVFVAIEPYGEPLEEPRARNLLEAMSWTGVDRTVYTNGREFFLLAGTTDVDRLACRLPSLADHESSLAHFSRDAARRRLERHSREDVARQLALERDELVESIVDQVTSTLRNGGAYDGEIQSATNRFLDRLVVSFSGDENDRFDPEPEAVSLRFTEPTDSDDGHLPPEAGTGQDGPSPEDSTPPTIDRSDDGETQYVESESADQANDRTDVGTHEQSDSADGNATEDDEETSVEGDGEYVARFFNERGSIGAIGHSRSDRALVHAAEYLFERGLSGIRLPWGPDDGNTVVNDEPRRADDTPMDADRQLSNGLYLETGGDVDDHSARVEALTARAGLRVLLTGDWDQSSSGDS</sequence>
<organism evidence="2 3">
    <name type="scientific">Natrialba swarupiae</name>
    <dbReference type="NCBI Taxonomy" id="2448032"/>
    <lineage>
        <taxon>Archaea</taxon>
        <taxon>Methanobacteriati</taxon>
        <taxon>Methanobacteriota</taxon>
        <taxon>Stenosarchaea group</taxon>
        <taxon>Halobacteria</taxon>
        <taxon>Halobacteriales</taxon>
        <taxon>Natrialbaceae</taxon>
        <taxon>Natrialba</taxon>
    </lineage>
</organism>
<keyword evidence="3" id="KW-1185">Reference proteome</keyword>